<dbReference type="EMBL" id="JYDT01000010">
    <property type="protein sequence ID" value="KRY91919.1"/>
    <property type="molecule type" value="Genomic_DNA"/>
</dbReference>
<organism evidence="1 2">
    <name type="scientific">Trichinella pseudospiralis</name>
    <name type="common">Parasitic roundworm</name>
    <dbReference type="NCBI Taxonomy" id="6337"/>
    <lineage>
        <taxon>Eukaryota</taxon>
        <taxon>Metazoa</taxon>
        <taxon>Ecdysozoa</taxon>
        <taxon>Nematoda</taxon>
        <taxon>Enoplea</taxon>
        <taxon>Dorylaimia</taxon>
        <taxon>Trichinellida</taxon>
        <taxon>Trichinellidae</taxon>
        <taxon>Trichinella</taxon>
    </lineage>
</organism>
<evidence type="ECO:0000313" key="1">
    <source>
        <dbReference type="EMBL" id="KRY91919.1"/>
    </source>
</evidence>
<gene>
    <name evidence="1" type="ORF">T4D_12116</name>
</gene>
<evidence type="ECO:0000313" key="2">
    <source>
        <dbReference type="Proteomes" id="UP000054995"/>
    </source>
</evidence>
<sequence length="76" mass="8888">MLASQCSRTWLNAHGIFQESPSRVWNYADRKWRVELYFLELALLAELQFSLSLSDLCCFLENMAELSSDLRQLPCE</sequence>
<accession>A0A0V1G143</accession>
<proteinExistence type="predicted"/>
<dbReference type="AlphaFoldDB" id="A0A0V1G143"/>
<comment type="caution">
    <text evidence="1">The sequence shown here is derived from an EMBL/GenBank/DDBJ whole genome shotgun (WGS) entry which is preliminary data.</text>
</comment>
<reference evidence="1 2" key="1">
    <citation type="submission" date="2015-01" db="EMBL/GenBank/DDBJ databases">
        <title>Evolution of Trichinella species and genotypes.</title>
        <authorList>
            <person name="Korhonen P.K."/>
            <person name="Edoardo P."/>
            <person name="Giuseppe L.R."/>
            <person name="Gasser R.B."/>
        </authorList>
    </citation>
    <scope>NUCLEOTIDE SEQUENCE [LARGE SCALE GENOMIC DNA]</scope>
    <source>
        <strain evidence="1">ISS470</strain>
    </source>
</reference>
<name>A0A0V1G143_TRIPS</name>
<protein>
    <submittedName>
        <fullName evidence="1">Uncharacterized protein</fullName>
    </submittedName>
</protein>
<dbReference type="Proteomes" id="UP000054995">
    <property type="component" value="Unassembled WGS sequence"/>
</dbReference>
<keyword evidence="2" id="KW-1185">Reference proteome</keyword>